<gene>
    <name evidence="1" type="ORF">P378_01785</name>
</gene>
<protein>
    <submittedName>
        <fullName evidence="1">Uncharacterized protein</fullName>
    </submittedName>
</protein>
<reference evidence="1 2" key="1">
    <citation type="submission" date="2013-09" db="EMBL/GenBank/DDBJ databases">
        <title>Biodegradation of hydrocarbons in the deep terrestrial subsurface : characterization of a microbial consortium composed of two Desulfotomaculum species originating from a deep geological formation.</title>
        <authorList>
            <person name="Aullo T."/>
            <person name="Berlendis S."/>
            <person name="Lascourreges J.-F."/>
            <person name="Dessort D."/>
            <person name="Saint-Laurent S."/>
            <person name="Schraauwers B."/>
            <person name="Mas J."/>
            <person name="Magot M."/>
            <person name="Ranchou-Peyruse A."/>
        </authorList>
    </citation>
    <scope>NUCLEOTIDE SEQUENCE [LARGE SCALE GENOMIC DNA]</scope>
    <source>
        <strain evidence="1 2">Bs107</strain>
    </source>
</reference>
<comment type="caution">
    <text evidence="1">The sequence shown here is derived from an EMBL/GenBank/DDBJ whole genome shotgun (WGS) entry which is preliminary data.</text>
</comment>
<evidence type="ECO:0000313" key="1">
    <source>
        <dbReference type="EMBL" id="PHJ39722.1"/>
    </source>
</evidence>
<sequence>MWFRVFGNIKRDLLPSPIFGAMPQMDVTFFQPVGEAGLMNILKGVMI</sequence>
<proteinExistence type="predicted"/>
<keyword evidence="2" id="KW-1185">Reference proteome</keyword>
<dbReference type="AlphaFoldDB" id="A0A2C6MIR2"/>
<name>A0A2C6MIR2_9FIRM</name>
<evidence type="ECO:0000313" key="2">
    <source>
        <dbReference type="Proteomes" id="UP000222564"/>
    </source>
</evidence>
<dbReference type="EMBL" id="AWQQ01000015">
    <property type="protein sequence ID" value="PHJ39722.1"/>
    <property type="molecule type" value="Genomic_DNA"/>
</dbReference>
<organism evidence="1 2">
    <name type="scientific">Desulforamulus profundi</name>
    <dbReference type="NCBI Taxonomy" id="1383067"/>
    <lineage>
        <taxon>Bacteria</taxon>
        <taxon>Bacillati</taxon>
        <taxon>Bacillota</taxon>
        <taxon>Clostridia</taxon>
        <taxon>Eubacteriales</taxon>
        <taxon>Peptococcaceae</taxon>
        <taxon>Desulforamulus</taxon>
    </lineage>
</organism>
<dbReference type="Proteomes" id="UP000222564">
    <property type="component" value="Unassembled WGS sequence"/>
</dbReference>
<accession>A0A2C6MIR2</accession>